<reference evidence="3 4" key="1">
    <citation type="submission" date="2023-03" db="EMBL/GenBank/DDBJ databases">
        <title>Genome sequence of Lichtheimia ornata CBS 291.66.</title>
        <authorList>
            <person name="Mohabir J.T."/>
            <person name="Shea T.P."/>
            <person name="Kurbessoian T."/>
            <person name="Berby B."/>
            <person name="Fontaine J."/>
            <person name="Livny J."/>
            <person name="Gnirke A."/>
            <person name="Stajich J.E."/>
            <person name="Cuomo C.A."/>
        </authorList>
    </citation>
    <scope>NUCLEOTIDE SEQUENCE [LARGE SCALE GENOMIC DNA]</scope>
    <source>
        <strain evidence="3">CBS 291.66</strain>
    </source>
</reference>
<dbReference type="GeneID" id="83210026"/>
<dbReference type="RefSeq" id="XP_058346714.1">
    <property type="nucleotide sequence ID" value="XM_058482690.1"/>
</dbReference>
<name>A0AAD7VB91_9FUNG</name>
<gene>
    <name evidence="3" type="ORF">O0I10_002609</name>
</gene>
<keyword evidence="4" id="KW-1185">Reference proteome</keyword>
<organism evidence="3 4">
    <name type="scientific">Lichtheimia ornata</name>
    <dbReference type="NCBI Taxonomy" id="688661"/>
    <lineage>
        <taxon>Eukaryota</taxon>
        <taxon>Fungi</taxon>
        <taxon>Fungi incertae sedis</taxon>
        <taxon>Mucoromycota</taxon>
        <taxon>Mucoromycotina</taxon>
        <taxon>Mucoromycetes</taxon>
        <taxon>Mucorales</taxon>
        <taxon>Lichtheimiaceae</taxon>
        <taxon>Lichtheimia</taxon>
    </lineage>
</organism>
<evidence type="ECO:0000313" key="4">
    <source>
        <dbReference type="Proteomes" id="UP001234581"/>
    </source>
</evidence>
<feature type="compositionally biased region" description="Polar residues" evidence="2">
    <location>
        <begin position="221"/>
        <end position="241"/>
    </location>
</feature>
<feature type="region of interest" description="Disordered" evidence="2">
    <location>
        <begin position="221"/>
        <end position="278"/>
    </location>
</feature>
<comment type="caution">
    <text evidence="3">The sequence shown here is derived from an EMBL/GenBank/DDBJ whole genome shotgun (WGS) entry which is preliminary data.</text>
</comment>
<dbReference type="AlphaFoldDB" id="A0AAD7VB91"/>
<dbReference type="EMBL" id="JARTCD010000007">
    <property type="protein sequence ID" value="KAJ8661801.1"/>
    <property type="molecule type" value="Genomic_DNA"/>
</dbReference>
<sequence length="337" mass="37337">MSNLSNQSAVDLLSSLLSLIQNVNESVLRSSKEVAQRLDKLEEEITQQEEMIRGLIDRFNTNPTTAIGGNTTAQGRWANIRPTYKHPRGGENERYRQFSWGLIDTIGQHVEGSNWDRSITQSFQRNSRSISNLIASNGRKHGNLPSNSTWIDVISVAQTEMARLLEDMSVDLFPLRACEGQWGARLIMTEAFRRTSTDTTPKKQAIAESSVSSLGASRLTISQPSTIQEAESSRSGQQRIACTSEHPLPSPPRNIYAADDSSSDSESAHENEPVQTTAEKVYRDDFESNVLGLANCTLGASFKFIVANPRFRNVATSQTGSGGRPLRQRRAKKYFLG</sequence>
<evidence type="ECO:0000313" key="3">
    <source>
        <dbReference type="EMBL" id="KAJ8661801.1"/>
    </source>
</evidence>
<feature type="coiled-coil region" evidence="1">
    <location>
        <begin position="24"/>
        <end position="58"/>
    </location>
</feature>
<keyword evidence="1" id="KW-0175">Coiled coil</keyword>
<evidence type="ECO:0000256" key="2">
    <source>
        <dbReference type="SAM" id="MobiDB-lite"/>
    </source>
</evidence>
<accession>A0AAD7VB91</accession>
<proteinExistence type="predicted"/>
<dbReference type="Proteomes" id="UP001234581">
    <property type="component" value="Unassembled WGS sequence"/>
</dbReference>
<evidence type="ECO:0000256" key="1">
    <source>
        <dbReference type="SAM" id="Coils"/>
    </source>
</evidence>
<protein>
    <submittedName>
        <fullName evidence="3">Uncharacterized protein</fullName>
    </submittedName>
</protein>